<dbReference type="PANTHER" id="PTHR47272">
    <property type="entry name" value="DDE_TNP_1_7 DOMAIN-CONTAINING PROTEIN"/>
    <property type="match status" value="1"/>
</dbReference>
<comment type="caution">
    <text evidence="2">The sequence shown here is derived from an EMBL/GenBank/DDBJ whole genome shotgun (WGS) entry which is preliminary data.</text>
</comment>
<gene>
    <name evidence="2" type="ORF">ILUMI_16248</name>
</gene>
<keyword evidence="3" id="KW-1185">Reference proteome</keyword>
<proteinExistence type="predicted"/>
<dbReference type="AlphaFoldDB" id="A0A8K0CM78"/>
<evidence type="ECO:0008006" key="4">
    <source>
        <dbReference type="Google" id="ProtNLM"/>
    </source>
</evidence>
<reference evidence="2" key="1">
    <citation type="submission" date="2019-08" db="EMBL/GenBank/DDBJ databases">
        <title>The genome of the North American firefly Photinus pyralis.</title>
        <authorList>
            <consortium name="Photinus pyralis genome working group"/>
            <person name="Fallon T.R."/>
            <person name="Sander Lower S.E."/>
            <person name="Weng J.-K."/>
        </authorList>
    </citation>
    <scope>NUCLEOTIDE SEQUENCE</scope>
    <source>
        <strain evidence="2">TRF0915ILg1</strain>
        <tissue evidence="2">Whole body</tissue>
    </source>
</reference>
<dbReference type="EMBL" id="VTPC01060526">
    <property type="protein sequence ID" value="KAF2889925.1"/>
    <property type="molecule type" value="Genomic_DNA"/>
</dbReference>
<accession>A0A8K0CM78</accession>
<organism evidence="2 3">
    <name type="scientific">Ignelater luminosus</name>
    <name type="common">Cucubano</name>
    <name type="synonym">Pyrophorus luminosus</name>
    <dbReference type="NCBI Taxonomy" id="2038154"/>
    <lineage>
        <taxon>Eukaryota</taxon>
        <taxon>Metazoa</taxon>
        <taxon>Ecdysozoa</taxon>
        <taxon>Arthropoda</taxon>
        <taxon>Hexapoda</taxon>
        <taxon>Insecta</taxon>
        <taxon>Pterygota</taxon>
        <taxon>Neoptera</taxon>
        <taxon>Endopterygota</taxon>
        <taxon>Coleoptera</taxon>
        <taxon>Polyphaga</taxon>
        <taxon>Elateriformia</taxon>
        <taxon>Elateroidea</taxon>
        <taxon>Elateridae</taxon>
        <taxon>Agrypninae</taxon>
        <taxon>Pyrophorini</taxon>
        <taxon>Ignelater</taxon>
    </lineage>
</organism>
<evidence type="ECO:0000313" key="2">
    <source>
        <dbReference type="EMBL" id="KAF2889925.1"/>
    </source>
</evidence>
<evidence type="ECO:0000313" key="3">
    <source>
        <dbReference type="Proteomes" id="UP000801492"/>
    </source>
</evidence>
<feature type="region of interest" description="Disordered" evidence="1">
    <location>
        <begin position="1"/>
        <end position="30"/>
    </location>
</feature>
<dbReference type="OrthoDB" id="8300647at2759"/>
<sequence>MCEEFYTRGNLAINPPFEEPGVETDKDSDVSNIEATGDAGQLPRRVLLSEYRLAQHANLPKGVNLYFDNLFSLIGLLDELTRLGYGGTKTLQENRVFKEVGFSDKEAVFKQKRGFVQNKTIGALEIVLVVTSCIPLEPMVTAVRYSGAKKKTHVRMPGSVASYNQHMGGKDLNDQFVLTYPCSIRSK</sequence>
<dbReference type="Proteomes" id="UP000801492">
    <property type="component" value="Unassembled WGS sequence"/>
</dbReference>
<evidence type="ECO:0000256" key="1">
    <source>
        <dbReference type="SAM" id="MobiDB-lite"/>
    </source>
</evidence>
<name>A0A8K0CM78_IGNLU</name>
<protein>
    <recommendedName>
        <fullName evidence="4">PiggyBac transposable element-derived protein domain-containing protein</fullName>
    </recommendedName>
</protein>